<dbReference type="Pfam" id="PF04862">
    <property type="entry name" value="DUF642"/>
    <property type="match status" value="2"/>
</dbReference>
<proteinExistence type="predicted"/>
<keyword evidence="3" id="KW-0964">Secreted</keyword>
<evidence type="ECO:0000259" key="7">
    <source>
        <dbReference type="Pfam" id="PF04862"/>
    </source>
</evidence>
<dbReference type="PANTHER" id="PTHR31265">
    <property type="entry name" value="OS02G0527500 PROTEIN-RELATED"/>
    <property type="match status" value="1"/>
</dbReference>
<evidence type="ECO:0000256" key="6">
    <source>
        <dbReference type="SAM" id="SignalP"/>
    </source>
</evidence>
<evidence type="ECO:0000256" key="3">
    <source>
        <dbReference type="ARBA" id="ARBA00022525"/>
    </source>
</evidence>
<evidence type="ECO:0000256" key="2">
    <source>
        <dbReference type="ARBA" id="ARBA00004613"/>
    </source>
</evidence>
<evidence type="ECO:0000313" key="8">
    <source>
        <dbReference type="EMBL" id="KAE8721096.1"/>
    </source>
</evidence>
<keyword evidence="4 6" id="KW-0732">Signal</keyword>
<sequence length="183" mass="19912">MAAWLLSLCFTLGFSLCNASRTPPVSSAVDGTILDFGFLKNGNFEQAPKQEQLNKTVIVGKYSLPGWDIEGLVEFVSGGPQPGGFYFPIPHGAHAVRLRECEPRTTDVSIQTLYSTDGGDTMAIAFEAKDKTVRVTFHNLGVQEDPTCGPLLDAIAIKEMPPLTYTLRYLVLLPMNLSAFGLK</sequence>
<evidence type="ECO:0000256" key="5">
    <source>
        <dbReference type="ARBA" id="ARBA00023180"/>
    </source>
</evidence>
<dbReference type="InterPro" id="IPR006946">
    <property type="entry name" value="DGR2-like_dom"/>
</dbReference>
<feature type="domain" description="DUF642" evidence="7">
    <location>
        <begin position="103"/>
        <end position="158"/>
    </location>
</feature>
<dbReference type="PANTHER" id="PTHR31265:SF22">
    <property type="entry name" value="DUF642 DOMAIN-CONTAINING PROTEIN"/>
    <property type="match status" value="1"/>
</dbReference>
<dbReference type="EMBL" id="VEPZ02000643">
    <property type="protein sequence ID" value="KAE8721096.1"/>
    <property type="molecule type" value="Genomic_DNA"/>
</dbReference>
<dbReference type="InterPro" id="IPR052437">
    <property type="entry name" value="Pectin_Meth_Modulator"/>
</dbReference>
<keyword evidence="9" id="KW-1185">Reference proteome</keyword>
<evidence type="ECO:0000256" key="4">
    <source>
        <dbReference type="ARBA" id="ARBA00022729"/>
    </source>
</evidence>
<organism evidence="8 9">
    <name type="scientific">Hibiscus syriacus</name>
    <name type="common">Rose of Sharon</name>
    <dbReference type="NCBI Taxonomy" id="106335"/>
    <lineage>
        <taxon>Eukaryota</taxon>
        <taxon>Viridiplantae</taxon>
        <taxon>Streptophyta</taxon>
        <taxon>Embryophyta</taxon>
        <taxon>Tracheophyta</taxon>
        <taxon>Spermatophyta</taxon>
        <taxon>Magnoliopsida</taxon>
        <taxon>eudicotyledons</taxon>
        <taxon>Gunneridae</taxon>
        <taxon>Pentapetalae</taxon>
        <taxon>rosids</taxon>
        <taxon>malvids</taxon>
        <taxon>Malvales</taxon>
        <taxon>Malvaceae</taxon>
        <taxon>Malvoideae</taxon>
        <taxon>Hibiscus</taxon>
    </lineage>
</organism>
<dbReference type="GO" id="GO:0005576">
    <property type="term" value="C:extracellular region"/>
    <property type="evidence" value="ECO:0007669"/>
    <property type="project" value="UniProtKB-SubCell"/>
</dbReference>
<feature type="domain" description="DUF642" evidence="7">
    <location>
        <begin position="37"/>
        <end position="99"/>
    </location>
</feature>
<comment type="subcellular location">
    <subcellularLocation>
        <location evidence="1">Cell envelope</location>
    </subcellularLocation>
    <subcellularLocation>
        <location evidence="2">Secreted</location>
    </subcellularLocation>
</comment>
<name>A0A6A3BWH2_HIBSY</name>
<feature type="signal peptide" evidence="6">
    <location>
        <begin position="1"/>
        <end position="19"/>
    </location>
</feature>
<evidence type="ECO:0000256" key="1">
    <source>
        <dbReference type="ARBA" id="ARBA00004196"/>
    </source>
</evidence>
<protein>
    <submittedName>
        <fullName evidence="8">RNA binding motif protein</fullName>
    </submittedName>
</protein>
<comment type="caution">
    <text evidence="8">The sequence shown here is derived from an EMBL/GenBank/DDBJ whole genome shotgun (WGS) entry which is preliminary data.</text>
</comment>
<reference evidence="8" key="1">
    <citation type="submission" date="2019-09" db="EMBL/GenBank/DDBJ databases">
        <title>Draft genome information of white flower Hibiscus syriacus.</title>
        <authorList>
            <person name="Kim Y.-M."/>
        </authorList>
    </citation>
    <scope>NUCLEOTIDE SEQUENCE [LARGE SCALE GENOMIC DNA]</scope>
    <source>
        <strain evidence="8">YM2019G1</strain>
    </source>
</reference>
<dbReference type="AlphaFoldDB" id="A0A6A3BWH2"/>
<feature type="chain" id="PRO_5025576415" evidence="6">
    <location>
        <begin position="20"/>
        <end position="183"/>
    </location>
</feature>
<dbReference type="Proteomes" id="UP000436088">
    <property type="component" value="Unassembled WGS sequence"/>
</dbReference>
<evidence type="ECO:0000313" key="9">
    <source>
        <dbReference type="Proteomes" id="UP000436088"/>
    </source>
</evidence>
<gene>
    <name evidence="8" type="ORF">F3Y22_tig00016850pilonHSYRG00010</name>
</gene>
<accession>A0A6A3BWH2</accession>
<keyword evidence="5" id="KW-0325">Glycoprotein</keyword>